<dbReference type="AlphaFoldDB" id="A0A9P9EK70"/>
<gene>
    <name evidence="2" type="ORF">B0J11DRAFT_422911</name>
</gene>
<organism evidence="2 3">
    <name type="scientific">Dendryphion nanum</name>
    <dbReference type="NCBI Taxonomy" id="256645"/>
    <lineage>
        <taxon>Eukaryota</taxon>
        <taxon>Fungi</taxon>
        <taxon>Dikarya</taxon>
        <taxon>Ascomycota</taxon>
        <taxon>Pezizomycotina</taxon>
        <taxon>Dothideomycetes</taxon>
        <taxon>Pleosporomycetidae</taxon>
        <taxon>Pleosporales</taxon>
        <taxon>Torulaceae</taxon>
        <taxon>Dendryphion</taxon>
    </lineage>
</organism>
<feature type="region of interest" description="Disordered" evidence="1">
    <location>
        <begin position="175"/>
        <end position="217"/>
    </location>
</feature>
<proteinExistence type="predicted"/>
<dbReference type="OrthoDB" id="3796606at2759"/>
<accession>A0A9P9EK70</accession>
<reference evidence="2" key="1">
    <citation type="journal article" date="2021" name="Nat. Commun.">
        <title>Genetic determinants of endophytism in the Arabidopsis root mycobiome.</title>
        <authorList>
            <person name="Mesny F."/>
            <person name="Miyauchi S."/>
            <person name="Thiergart T."/>
            <person name="Pickel B."/>
            <person name="Atanasova L."/>
            <person name="Karlsson M."/>
            <person name="Huettel B."/>
            <person name="Barry K.W."/>
            <person name="Haridas S."/>
            <person name="Chen C."/>
            <person name="Bauer D."/>
            <person name="Andreopoulos W."/>
            <person name="Pangilinan J."/>
            <person name="LaButti K."/>
            <person name="Riley R."/>
            <person name="Lipzen A."/>
            <person name="Clum A."/>
            <person name="Drula E."/>
            <person name="Henrissat B."/>
            <person name="Kohler A."/>
            <person name="Grigoriev I.V."/>
            <person name="Martin F.M."/>
            <person name="Hacquard S."/>
        </authorList>
    </citation>
    <scope>NUCLEOTIDE SEQUENCE</scope>
    <source>
        <strain evidence="2">MPI-CAGE-CH-0243</strain>
    </source>
</reference>
<feature type="compositionally biased region" description="Polar residues" evidence="1">
    <location>
        <begin position="185"/>
        <end position="212"/>
    </location>
</feature>
<sequence>MDEPPPQRWDRSKWITVFSSHSPTIREITECLGLARAPSASTTNRGIPKFDAPESKKLSAEVQRLSKDLPKDRDALLDFAADANNSLDTDLDALLADLGPAIWGRNADRDRLLMTPDESKKTYFKDLFYEDEEDRNTLKIHLHRWIIIKACYYIRNMKLKRPSAADEYDTVADMDVDSPDKSKAASPSGTPRSGTPIASESASLSIGPTHYTNTRKRKSEIYSSLSDGEERASVESGITAKKRLYSSATMPIQRKSPRKSLAAARFSSENIPPSPSPTSQLQHPPVPVLPASAPDGARPLLSPLTSNMLNGAARPINPSPQTSFTAVNPPTVGGFTAVNT</sequence>
<feature type="compositionally biased region" description="Polar residues" evidence="1">
    <location>
        <begin position="267"/>
        <end position="282"/>
    </location>
</feature>
<evidence type="ECO:0000313" key="2">
    <source>
        <dbReference type="EMBL" id="KAH7138982.1"/>
    </source>
</evidence>
<evidence type="ECO:0000313" key="3">
    <source>
        <dbReference type="Proteomes" id="UP000700596"/>
    </source>
</evidence>
<name>A0A9P9EK70_9PLEO</name>
<dbReference type="EMBL" id="JAGMWT010000001">
    <property type="protein sequence ID" value="KAH7138982.1"/>
    <property type="molecule type" value="Genomic_DNA"/>
</dbReference>
<keyword evidence="3" id="KW-1185">Reference proteome</keyword>
<feature type="non-terminal residue" evidence="2">
    <location>
        <position position="1"/>
    </location>
</feature>
<dbReference type="Proteomes" id="UP000700596">
    <property type="component" value="Unassembled WGS sequence"/>
</dbReference>
<comment type="caution">
    <text evidence="2">The sequence shown here is derived from an EMBL/GenBank/DDBJ whole genome shotgun (WGS) entry which is preliminary data.</text>
</comment>
<evidence type="ECO:0000256" key="1">
    <source>
        <dbReference type="SAM" id="MobiDB-lite"/>
    </source>
</evidence>
<protein>
    <submittedName>
        <fullName evidence="2">Uncharacterized protein</fullName>
    </submittedName>
</protein>
<feature type="region of interest" description="Disordered" evidence="1">
    <location>
        <begin position="248"/>
        <end position="305"/>
    </location>
</feature>